<keyword evidence="2" id="KW-0479">Metal-binding</keyword>
<dbReference type="GO" id="GO:0051536">
    <property type="term" value="F:iron-sulfur cluster binding"/>
    <property type="evidence" value="ECO:0007669"/>
    <property type="project" value="UniProtKB-KW"/>
</dbReference>
<keyword evidence="5" id="KW-0560">Oxidoreductase</keyword>
<proteinExistence type="inferred from homology"/>
<sequence>MKNIIELIKECKHHAFDLSFTRAREWKEEKEGRVLVGYMPIYFPREILHAAGAMPVGIFGGGDHKQIIKGDAYYQSYICHIPRSIIEIVLDKHLDHIDGFIFPSICDVIRNLSGIFKQQNIGKFVKYMDFPQNFLPEIGGVFYQQEMEHVLKYIKEINGKVPTTQELNHSINLYNKNRQMIEFIYNIRQDYPWRLSIEEVYCIVRAGTVIPIEEHNAILEQICVHIKEDIGTPQDKIKVVVSGAFCEQPSLGLIRAVEEAGCYVVDDDYMLGSRMILGDIDATTNKPLEAIALSYINQSQYSSSIYDVHNPKENRLAKIVKNRGADGVIFASASFCDPSLLDAPIFQNAFNKMGIRYIAFQYSENINQYKVIKEQVGTFSDSIKLWEDEPVNI</sequence>
<comment type="similarity">
    <text evidence="1">Belongs to the FldB/FldC dehydratase alpha/beta subunit family.</text>
</comment>
<dbReference type="GO" id="GO:0046872">
    <property type="term" value="F:metal ion binding"/>
    <property type="evidence" value="ECO:0007669"/>
    <property type="project" value="UniProtKB-KW"/>
</dbReference>
<organism evidence="5">
    <name type="scientific">hydrothermal vent metagenome</name>
    <dbReference type="NCBI Taxonomy" id="652676"/>
    <lineage>
        <taxon>unclassified sequences</taxon>
        <taxon>metagenomes</taxon>
        <taxon>ecological metagenomes</taxon>
    </lineage>
</organism>
<dbReference type="Gene3D" id="3.40.50.11890">
    <property type="match status" value="1"/>
</dbReference>
<accession>A0A3B0RJ65</accession>
<protein>
    <submittedName>
        <fullName evidence="5">Benzoyl-CoA reductase subunit C</fullName>
        <ecNumber evidence="5">1.3.7.8</ecNumber>
    </submittedName>
</protein>
<dbReference type="InterPro" id="IPR010327">
    <property type="entry name" value="FldB/FldC_alpha/beta"/>
</dbReference>
<dbReference type="AlphaFoldDB" id="A0A3B0RJ65"/>
<dbReference type="PANTHER" id="PTHR30548:SF5">
    <property type="entry name" value="SUBUNIT OF OXYGEN-SENSITIVE 2-HYDROXYISOCAPROYL-COA DEHYDRATASE"/>
    <property type="match status" value="1"/>
</dbReference>
<dbReference type="Gene3D" id="3.40.50.11900">
    <property type="match status" value="1"/>
</dbReference>
<evidence type="ECO:0000256" key="3">
    <source>
        <dbReference type="ARBA" id="ARBA00023004"/>
    </source>
</evidence>
<gene>
    <name evidence="5" type="ORF">MNBD_BACTEROID02-540</name>
</gene>
<evidence type="ECO:0000256" key="4">
    <source>
        <dbReference type="ARBA" id="ARBA00023014"/>
    </source>
</evidence>
<keyword evidence="3" id="KW-0408">Iron</keyword>
<name>A0A3B0RJ65_9ZZZZ</name>
<dbReference type="Pfam" id="PF06050">
    <property type="entry name" value="HGD-D"/>
    <property type="match status" value="1"/>
</dbReference>
<keyword evidence="4" id="KW-0411">Iron-sulfur</keyword>
<dbReference type="Gene3D" id="1.20.1270.370">
    <property type="match status" value="1"/>
</dbReference>
<dbReference type="NCBIfam" id="TIGR02263">
    <property type="entry name" value="benz_CoA_red_C"/>
    <property type="match status" value="1"/>
</dbReference>
<evidence type="ECO:0000313" key="5">
    <source>
        <dbReference type="EMBL" id="VAV84573.1"/>
    </source>
</evidence>
<evidence type="ECO:0000256" key="2">
    <source>
        <dbReference type="ARBA" id="ARBA00022723"/>
    </source>
</evidence>
<dbReference type="EC" id="1.3.7.8" evidence="5"/>
<dbReference type="EMBL" id="UOEB01000169">
    <property type="protein sequence ID" value="VAV84573.1"/>
    <property type="molecule type" value="Genomic_DNA"/>
</dbReference>
<evidence type="ECO:0000256" key="1">
    <source>
        <dbReference type="ARBA" id="ARBA00005806"/>
    </source>
</evidence>
<dbReference type="GO" id="GO:0018522">
    <property type="term" value="F:benzoyl-CoA reductase activity"/>
    <property type="evidence" value="ECO:0007669"/>
    <property type="project" value="UniProtKB-EC"/>
</dbReference>
<dbReference type="PANTHER" id="PTHR30548">
    <property type="entry name" value="2-HYDROXYGLUTARYL-COA DEHYDRATASE, D-COMPONENT-RELATED"/>
    <property type="match status" value="1"/>
</dbReference>
<dbReference type="InterPro" id="IPR011958">
    <property type="entry name" value="Benzoyl_CoA_Rdtase_C"/>
</dbReference>
<reference evidence="5" key="1">
    <citation type="submission" date="2018-06" db="EMBL/GenBank/DDBJ databases">
        <authorList>
            <person name="Zhirakovskaya E."/>
        </authorList>
    </citation>
    <scope>NUCLEOTIDE SEQUENCE</scope>
</reference>